<dbReference type="Proteomes" id="UP000029622">
    <property type="component" value="Unassembled WGS sequence"/>
</dbReference>
<comment type="caution">
    <text evidence="2">The sequence shown here is derived from an EMBL/GenBank/DDBJ whole genome shotgun (WGS) entry which is preliminary data.</text>
</comment>
<feature type="domain" description="YgjP-like metallopeptidase" evidence="1">
    <location>
        <begin position="22"/>
        <end position="230"/>
    </location>
</feature>
<dbReference type="PANTHER" id="PTHR30399">
    <property type="entry name" value="UNCHARACTERIZED PROTEIN YGJP"/>
    <property type="match status" value="1"/>
</dbReference>
<dbReference type="Pfam" id="PF01863">
    <property type="entry name" value="YgjP-like"/>
    <property type="match status" value="1"/>
</dbReference>
<dbReference type="EMBL" id="AZTB01000074">
    <property type="protein sequence ID" value="KGG79617.1"/>
    <property type="molecule type" value="Genomic_DNA"/>
</dbReference>
<reference evidence="2 3" key="1">
    <citation type="submission" date="2013-12" db="EMBL/GenBank/DDBJ databases">
        <title>Draft genome sequence of Caloranaerobacter sp. H53214.</title>
        <authorList>
            <person name="Jiang L.J."/>
            <person name="Shao Z.Z."/>
            <person name="Long M.N."/>
        </authorList>
    </citation>
    <scope>NUCLEOTIDE SEQUENCE [LARGE SCALE GENOMIC DNA]</scope>
    <source>
        <strain evidence="2 3">H53214</strain>
    </source>
</reference>
<evidence type="ECO:0000313" key="2">
    <source>
        <dbReference type="EMBL" id="KGG79617.1"/>
    </source>
</evidence>
<accession>A0A096BFJ6</accession>
<evidence type="ECO:0000259" key="1">
    <source>
        <dbReference type="Pfam" id="PF01863"/>
    </source>
</evidence>
<evidence type="ECO:0000313" key="3">
    <source>
        <dbReference type="Proteomes" id="UP000029622"/>
    </source>
</evidence>
<dbReference type="PANTHER" id="PTHR30399:SF1">
    <property type="entry name" value="UTP PYROPHOSPHATASE"/>
    <property type="match status" value="1"/>
</dbReference>
<gene>
    <name evidence="2" type="ORF">Y919_11000</name>
</gene>
<dbReference type="InterPro" id="IPR002725">
    <property type="entry name" value="YgjP-like_metallopeptidase"/>
</dbReference>
<dbReference type="AlphaFoldDB" id="A0A096BFJ6"/>
<proteinExistence type="predicted"/>
<dbReference type="Gene3D" id="3.30.2010.10">
    <property type="entry name" value="Metalloproteases ('zincins'), catalytic domain"/>
    <property type="match status" value="1"/>
</dbReference>
<dbReference type="RefSeq" id="WP_035164748.1">
    <property type="nucleotide sequence ID" value="NZ_AZTB01000074.1"/>
</dbReference>
<dbReference type="STRING" id="1156417.Y919_11000"/>
<protein>
    <recommendedName>
        <fullName evidence="1">YgjP-like metallopeptidase domain-containing protein</fullName>
    </recommendedName>
</protein>
<dbReference type="CDD" id="cd07344">
    <property type="entry name" value="M48_yhfN_like"/>
    <property type="match status" value="1"/>
</dbReference>
<organism evidence="2 3">
    <name type="scientific">Caloranaerobacter azorensis H53214</name>
    <dbReference type="NCBI Taxonomy" id="1156417"/>
    <lineage>
        <taxon>Bacteria</taxon>
        <taxon>Bacillati</taxon>
        <taxon>Bacillota</taxon>
        <taxon>Tissierellia</taxon>
        <taxon>Tissierellales</taxon>
        <taxon>Thermohalobacteraceae</taxon>
        <taxon>Caloranaerobacter</taxon>
    </lineage>
</organism>
<name>A0A096BFJ6_9FIRM</name>
<dbReference type="InterPro" id="IPR053136">
    <property type="entry name" value="UTP_pyrophosphatase-like"/>
</dbReference>
<sequence>MRLSFNYGSKNIEFDVIFRKRKTMEISIEPPDIIKVVAPFNTPKEIIIQKVKSKASWIVQKLFEFKDIEYRKIKREFVNGESFMYLGRNYTLQIILDKNIKKPEVKLYQGKFYITSFTKEEKVLQKAMEKWYRKKALEKILERIKYYQPYFSVKPKNVKVKEQKKRWGSCSSDRNLLFNWRCVMAPSNVLDYIVVHEMCHMVHMNHSKQFWNLLESIMPDYKKRREWLKNYGIRMDL</sequence>